<reference evidence="2" key="1">
    <citation type="journal article" date="2020" name="Fungal Divers.">
        <title>Resolving the Mortierellaceae phylogeny through synthesis of multi-gene phylogenetics and phylogenomics.</title>
        <authorList>
            <person name="Vandepol N."/>
            <person name="Liber J."/>
            <person name="Desiro A."/>
            <person name="Na H."/>
            <person name="Kennedy M."/>
            <person name="Barry K."/>
            <person name="Grigoriev I.V."/>
            <person name="Miller A.N."/>
            <person name="O'Donnell K."/>
            <person name="Stajich J.E."/>
            <person name="Bonito G."/>
        </authorList>
    </citation>
    <scope>NUCLEOTIDE SEQUENCE</scope>
    <source>
        <strain evidence="2">NRRL 6426</strain>
    </source>
</reference>
<evidence type="ECO:0000256" key="1">
    <source>
        <dbReference type="SAM" id="MobiDB-lite"/>
    </source>
</evidence>
<feature type="region of interest" description="Disordered" evidence="1">
    <location>
        <begin position="1"/>
        <end position="84"/>
    </location>
</feature>
<feature type="compositionally biased region" description="Basic and acidic residues" evidence="1">
    <location>
        <begin position="260"/>
        <end position="274"/>
    </location>
</feature>
<protein>
    <recommendedName>
        <fullName evidence="4">Adhesin domain-containing protein</fullName>
    </recommendedName>
</protein>
<name>A0A9P5V0Y4_9FUNG</name>
<feature type="compositionally biased region" description="Basic residues" evidence="1">
    <location>
        <begin position="303"/>
        <end position="336"/>
    </location>
</feature>
<feature type="compositionally biased region" description="Acidic residues" evidence="1">
    <location>
        <begin position="480"/>
        <end position="491"/>
    </location>
</feature>
<feature type="region of interest" description="Disordered" evidence="1">
    <location>
        <begin position="289"/>
        <end position="342"/>
    </location>
</feature>
<evidence type="ECO:0000313" key="3">
    <source>
        <dbReference type="Proteomes" id="UP000748756"/>
    </source>
</evidence>
<feature type="non-terminal residue" evidence="2">
    <location>
        <position position="1"/>
    </location>
</feature>
<evidence type="ECO:0008006" key="4">
    <source>
        <dbReference type="Google" id="ProtNLM"/>
    </source>
</evidence>
<dbReference type="Proteomes" id="UP000748756">
    <property type="component" value="Unassembled WGS sequence"/>
</dbReference>
<sequence length="603" mass="67473">MAEPGYPQDHKDPSVFVDMSSHEDNDLSNSAPPPPFSDHEEDAVPLLSATDEKKAFDPAAPTPTPTPEDRNQNQEQKACGRRWGRRCNRTPEQRAACKAKARRVFRRLFAVGLLFWVYCVFFSSDYDYDDYDWESHPDYNDYVYIKGGSPSLMPLSTPSQANLTPKQQTDLVFAMSEDECMKNLIPWNGPSTISTDVRNIKLSVGKGNIFTNVVVRTSLFVDSPTFKIKANVTKNLPEDDDDDDDDDDGDDDDDEDDDNRQESPKGLHLERKEEEDSLEIILWADSNLDEPAEEPEEPIPPPPHHRHRHGRKHHKKHHKKHHSKKHHRKHHERKHRHDDESFWMKKRALHRRRFSDDDESSGHPKGQKFCASIDIEIVLPIDYNSIDRLSVNGVVLRATVEDDLAPIFGEGIDNLEINAVVGEIKTGSVRANTLKANVVAGNIHIENVQAATLGTAIHAHVASVAANITLGVTTTTIDKPEEDEGDDDDGEDIKSGCLGKRGGDGEGDDDGDDGDDDDDKPRRRHSHHLVRTTATAGNIHVRIAEAKDDWIDKLKHKAEQIPGMLAVRSGTGGGDIHTSIDLIDDRQLSLKSESVAGKIYARV</sequence>
<feature type="region of interest" description="Disordered" evidence="1">
    <location>
        <begin position="476"/>
        <end position="533"/>
    </location>
</feature>
<feature type="compositionally biased region" description="Acidic residues" evidence="1">
    <location>
        <begin position="505"/>
        <end position="518"/>
    </location>
</feature>
<keyword evidence="3" id="KW-1185">Reference proteome</keyword>
<gene>
    <name evidence="2" type="ORF">BG015_004093</name>
</gene>
<accession>A0A9P5V0Y4</accession>
<evidence type="ECO:0000313" key="2">
    <source>
        <dbReference type="EMBL" id="KAF9129796.1"/>
    </source>
</evidence>
<feature type="compositionally biased region" description="Acidic residues" evidence="1">
    <location>
        <begin position="238"/>
        <end position="259"/>
    </location>
</feature>
<dbReference type="EMBL" id="JAAAUQ010001977">
    <property type="protein sequence ID" value="KAF9129796.1"/>
    <property type="molecule type" value="Genomic_DNA"/>
</dbReference>
<proteinExistence type="predicted"/>
<dbReference type="OrthoDB" id="2415370at2759"/>
<organism evidence="2 3">
    <name type="scientific">Linnemannia schmuckeri</name>
    <dbReference type="NCBI Taxonomy" id="64567"/>
    <lineage>
        <taxon>Eukaryota</taxon>
        <taxon>Fungi</taxon>
        <taxon>Fungi incertae sedis</taxon>
        <taxon>Mucoromycota</taxon>
        <taxon>Mortierellomycotina</taxon>
        <taxon>Mortierellomycetes</taxon>
        <taxon>Mortierellales</taxon>
        <taxon>Mortierellaceae</taxon>
        <taxon>Linnemannia</taxon>
    </lineage>
</organism>
<dbReference type="AlphaFoldDB" id="A0A9P5V0Y4"/>
<comment type="caution">
    <text evidence="2">The sequence shown here is derived from an EMBL/GenBank/DDBJ whole genome shotgun (WGS) entry which is preliminary data.</text>
</comment>
<feature type="region of interest" description="Disordered" evidence="1">
    <location>
        <begin position="232"/>
        <end position="274"/>
    </location>
</feature>